<proteinExistence type="predicted"/>
<dbReference type="Pfam" id="PF13683">
    <property type="entry name" value="rve_3"/>
    <property type="match status" value="1"/>
</dbReference>
<reference evidence="4" key="1">
    <citation type="journal article" date="2019" name="Int. J. Syst. Evol. Microbiol.">
        <title>The Global Catalogue of Microorganisms (GCM) 10K type strain sequencing project: providing services to taxonomists for standard genome sequencing and annotation.</title>
        <authorList>
            <consortium name="The Broad Institute Genomics Platform"/>
            <consortium name="The Broad Institute Genome Sequencing Center for Infectious Disease"/>
            <person name="Wu L."/>
            <person name="Ma J."/>
        </authorList>
    </citation>
    <scope>NUCLEOTIDE SEQUENCE [LARGE SCALE GENOMIC DNA]</scope>
    <source>
        <strain evidence="4">JCM 5052</strain>
    </source>
</reference>
<sequence length="393" mass="45141">MLQRPAAQPWQKWNHRAHCRLALPHTSIGGVLLRLLYLALTSMFTLLRLMPISDRDKDAEILALRHQLAVLQRQTDKRKLTWPDRALLAALLHRLPRARLRQLPLIVSPDTVLRWHRELLRRRHAKASRPKRPGRPRTVRSVRALALRLARANPSWGYRRIHSELATLGIKVAAATVWNILKEHGIGPAPERDHTTWAAFLRSQAQAILAADFFETKTLSGATLHVLAVIEHATRRVRILGATAHPTAVWVTQLARNMVMDLQDAGINAKFLIRDRDGRYPASFDTVLQAESVKVVQTGVRIPRMNAITERWVRSCRTELLDRTLIWNQTHLLHALREYETFYNEHRPHRTLASAAPLHPLPEPITEPDQPTHLHVHRRDHLGGLLHEYRHTA</sequence>
<evidence type="ECO:0000313" key="4">
    <source>
        <dbReference type="Proteomes" id="UP001501576"/>
    </source>
</evidence>
<keyword evidence="1" id="KW-0812">Transmembrane</keyword>
<feature type="transmembrane region" description="Helical" evidence="1">
    <location>
        <begin position="21"/>
        <end position="47"/>
    </location>
</feature>
<accession>A0ABP3PU67</accession>
<feature type="domain" description="Integrase catalytic" evidence="2">
    <location>
        <begin position="186"/>
        <end position="365"/>
    </location>
</feature>
<comment type="caution">
    <text evidence="3">The sequence shown here is derived from an EMBL/GenBank/DDBJ whole genome shotgun (WGS) entry which is preliminary data.</text>
</comment>
<dbReference type="InterPro" id="IPR012337">
    <property type="entry name" value="RNaseH-like_sf"/>
</dbReference>
<dbReference type="SUPFAM" id="SSF53098">
    <property type="entry name" value="Ribonuclease H-like"/>
    <property type="match status" value="1"/>
</dbReference>
<evidence type="ECO:0000259" key="2">
    <source>
        <dbReference type="PROSITE" id="PS50994"/>
    </source>
</evidence>
<dbReference type="PROSITE" id="PS50994">
    <property type="entry name" value="INTEGRASE"/>
    <property type="match status" value="1"/>
</dbReference>
<name>A0ABP3PU67_9ACTN</name>
<keyword evidence="1" id="KW-0472">Membrane</keyword>
<dbReference type="Gene3D" id="3.30.420.10">
    <property type="entry name" value="Ribonuclease H-like superfamily/Ribonuclease H"/>
    <property type="match status" value="1"/>
</dbReference>
<evidence type="ECO:0000313" key="3">
    <source>
        <dbReference type="EMBL" id="GAA0571248.1"/>
    </source>
</evidence>
<dbReference type="SUPFAM" id="SSF46689">
    <property type="entry name" value="Homeodomain-like"/>
    <property type="match status" value="1"/>
</dbReference>
<keyword evidence="4" id="KW-1185">Reference proteome</keyword>
<evidence type="ECO:0000256" key="1">
    <source>
        <dbReference type="SAM" id="Phobius"/>
    </source>
</evidence>
<dbReference type="EMBL" id="BAAABZ010000086">
    <property type="protein sequence ID" value="GAA0571248.1"/>
    <property type="molecule type" value="Genomic_DNA"/>
</dbReference>
<dbReference type="InterPro" id="IPR001584">
    <property type="entry name" value="Integrase_cat-core"/>
</dbReference>
<dbReference type="InterPro" id="IPR009057">
    <property type="entry name" value="Homeodomain-like_sf"/>
</dbReference>
<organism evidence="3 4">
    <name type="scientific">Streptomyces mordarskii</name>
    <dbReference type="NCBI Taxonomy" id="1226758"/>
    <lineage>
        <taxon>Bacteria</taxon>
        <taxon>Bacillati</taxon>
        <taxon>Actinomycetota</taxon>
        <taxon>Actinomycetes</taxon>
        <taxon>Kitasatosporales</taxon>
        <taxon>Streptomycetaceae</taxon>
        <taxon>Streptomyces</taxon>
    </lineage>
</organism>
<dbReference type="Proteomes" id="UP001501576">
    <property type="component" value="Unassembled WGS sequence"/>
</dbReference>
<keyword evidence="1" id="KW-1133">Transmembrane helix</keyword>
<dbReference type="InterPro" id="IPR036397">
    <property type="entry name" value="RNaseH_sf"/>
</dbReference>
<gene>
    <name evidence="3" type="ORF">GCM10010390_88080</name>
</gene>
<protein>
    <recommendedName>
        <fullName evidence="2">Integrase catalytic domain-containing protein</fullName>
    </recommendedName>
</protein>